<dbReference type="InterPro" id="IPR051791">
    <property type="entry name" value="Pra-immunoreactive"/>
</dbReference>
<evidence type="ECO:0000256" key="6">
    <source>
        <dbReference type="SAM" id="Phobius"/>
    </source>
</evidence>
<keyword evidence="2" id="KW-1003">Cell membrane</keyword>
<feature type="transmembrane region" description="Helical" evidence="6">
    <location>
        <begin position="125"/>
        <end position="144"/>
    </location>
</feature>
<keyword evidence="3 6" id="KW-0812">Transmembrane</keyword>
<dbReference type="PANTHER" id="PTHR36115">
    <property type="entry name" value="PROLINE-RICH ANTIGEN HOMOLOG-RELATED"/>
    <property type="match status" value="1"/>
</dbReference>
<dbReference type="Proteomes" id="UP000727907">
    <property type="component" value="Unassembled WGS sequence"/>
</dbReference>
<evidence type="ECO:0000259" key="7">
    <source>
        <dbReference type="Pfam" id="PF06271"/>
    </source>
</evidence>
<comment type="subcellular location">
    <subcellularLocation>
        <location evidence="1">Cell membrane</location>
        <topology evidence="1">Multi-pass membrane protein</topology>
    </subcellularLocation>
</comment>
<keyword evidence="4 6" id="KW-1133">Transmembrane helix</keyword>
<keyword evidence="5 6" id="KW-0472">Membrane</keyword>
<organism evidence="8 9">
    <name type="scientific">Reyranella humidisoli</name>
    <dbReference type="NCBI Taxonomy" id="2849149"/>
    <lineage>
        <taxon>Bacteria</taxon>
        <taxon>Pseudomonadati</taxon>
        <taxon>Pseudomonadota</taxon>
        <taxon>Alphaproteobacteria</taxon>
        <taxon>Hyphomicrobiales</taxon>
        <taxon>Reyranellaceae</taxon>
        <taxon>Reyranella</taxon>
    </lineage>
</organism>
<keyword evidence="9" id="KW-1185">Reference proteome</keyword>
<accession>A0ABS6IH72</accession>
<reference evidence="8 9" key="1">
    <citation type="submission" date="2021-06" db="EMBL/GenBank/DDBJ databases">
        <authorList>
            <person name="Lee D.H."/>
        </authorList>
    </citation>
    <scope>NUCLEOTIDE SEQUENCE [LARGE SCALE GENOMIC DNA]</scope>
    <source>
        <strain evidence="8 9">MMS21-HV4-11</strain>
    </source>
</reference>
<dbReference type="Pfam" id="PF06271">
    <property type="entry name" value="RDD"/>
    <property type="match status" value="1"/>
</dbReference>
<name>A0ABS6IH72_9HYPH</name>
<evidence type="ECO:0000256" key="5">
    <source>
        <dbReference type="ARBA" id="ARBA00023136"/>
    </source>
</evidence>
<comment type="caution">
    <text evidence="8">The sequence shown here is derived from an EMBL/GenBank/DDBJ whole genome shotgun (WGS) entry which is preliminary data.</text>
</comment>
<evidence type="ECO:0000256" key="2">
    <source>
        <dbReference type="ARBA" id="ARBA00022475"/>
    </source>
</evidence>
<dbReference type="InterPro" id="IPR010432">
    <property type="entry name" value="RDD"/>
</dbReference>
<evidence type="ECO:0000256" key="1">
    <source>
        <dbReference type="ARBA" id="ARBA00004651"/>
    </source>
</evidence>
<dbReference type="RefSeq" id="WP_216957949.1">
    <property type="nucleotide sequence ID" value="NZ_JAHOPB010000001.1"/>
</dbReference>
<evidence type="ECO:0000256" key="3">
    <source>
        <dbReference type="ARBA" id="ARBA00022692"/>
    </source>
</evidence>
<dbReference type="EMBL" id="JAHOPB010000001">
    <property type="protein sequence ID" value="MBU8873628.1"/>
    <property type="molecule type" value="Genomic_DNA"/>
</dbReference>
<proteinExistence type="predicted"/>
<feature type="domain" description="RDD" evidence="7">
    <location>
        <begin position="30"/>
        <end position="157"/>
    </location>
</feature>
<sequence>MASVPNSGSAAPPPPPVWDARPDGNAPVAYGGFWIRVVAYIIDAILVSLVLGVVMSVFGVKYMDFENPENIDPTANLLSILVFWLYFALMESSERGATVGKMAMGLRVVTGDGKRLSFLNATGRYFAKILSALIFCIGYIMVGFTERKRGLHDMIANTLVIKTR</sequence>
<gene>
    <name evidence="8" type="ORF">KQ910_07625</name>
</gene>
<feature type="transmembrane region" description="Helical" evidence="6">
    <location>
        <begin position="33"/>
        <end position="58"/>
    </location>
</feature>
<evidence type="ECO:0000313" key="8">
    <source>
        <dbReference type="EMBL" id="MBU8873628.1"/>
    </source>
</evidence>
<protein>
    <submittedName>
        <fullName evidence="8">RDD family protein</fullName>
    </submittedName>
</protein>
<evidence type="ECO:0000256" key="4">
    <source>
        <dbReference type="ARBA" id="ARBA00022989"/>
    </source>
</evidence>
<feature type="transmembrane region" description="Helical" evidence="6">
    <location>
        <begin position="70"/>
        <end position="89"/>
    </location>
</feature>
<evidence type="ECO:0000313" key="9">
    <source>
        <dbReference type="Proteomes" id="UP000727907"/>
    </source>
</evidence>